<dbReference type="EMBL" id="CP054719">
    <property type="protein sequence ID" value="QOL19634.1"/>
    <property type="molecule type" value="Genomic_DNA"/>
</dbReference>
<evidence type="ECO:0000313" key="2">
    <source>
        <dbReference type="EMBL" id="QOL19634.1"/>
    </source>
</evidence>
<dbReference type="RefSeq" id="WP_350332384.1">
    <property type="nucleotide sequence ID" value="NZ_CP054719.1"/>
</dbReference>
<reference evidence="2 3" key="1">
    <citation type="submission" date="2020-06" db="EMBL/GenBank/DDBJ databases">
        <title>The endosymbiont of the kinetoplastid Bodo saltans is a Paracaedibacter-like alpha-proteobacterium possessing a putative toxin-antitoxin system.</title>
        <authorList>
            <person name="Midha S."/>
            <person name="Rigden D.J."/>
            <person name="Siozios S."/>
            <person name="Hurst G.D.D."/>
            <person name="Jackson A.P."/>
        </authorList>
    </citation>
    <scope>NUCLEOTIDE SEQUENCE [LARGE SCALE GENOMIC DNA]</scope>
    <source>
        <strain evidence="2">Lake Konstanz</strain>
    </source>
</reference>
<name>A0A7L9RSS8_9PROT</name>
<feature type="signal peptide" evidence="1">
    <location>
        <begin position="1"/>
        <end position="20"/>
    </location>
</feature>
<evidence type="ECO:0000313" key="3">
    <source>
        <dbReference type="Proteomes" id="UP000594001"/>
    </source>
</evidence>
<accession>A0A7L9RSS8</accession>
<gene>
    <name evidence="2" type="ORF">CPBP_00398</name>
</gene>
<keyword evidence="1" id="KW-0732">Signal</keyword>
<sequence length="71" mass="7796">MKKYLLTLSALVFALEVTCAAIGVTCPASFIEVDFILPSSPAGDPAVQEIDFDFLEKEENEPEVSPMMQEE</sequence>
<dbReference type="KEGG" id="pbal:CPBP_00398"/>
<dbReference type="AlphaFoldDB" id="A0A7L9RSS8"/>
<evidence type="ECO:0000256" key="1">
    <source>
        <dbReference type="SAM" id="SignalP"/>
    </source>
</evidence>
<organism evidence="2 3">
    <name type="scientific">Candidatus Bodocaedibacter vickermanii</name>
    <dbReference type="NCBI Taxonomy" id="2741701"/>
    <lineage>
        <taxon>Bacteria</taxon>
        <taxon>Pseudomonadati</taxon>
        <taxon>Pseudomonadota</taxon>
        <taxon>Alphaproteobacteria</taxon>
        <taxon>Holosporales</taxon>
        <taxon>Candidatus Paracaedibacteraceae</taxon>
        <taxon>Candidatus Bodocaedibacter</taxon>
    </lineage>
</organism>
<protein>
    <submittedName>
        <fullName evidence="2">Uncharacterized protein</fullName>
    </submittedName>
</protein>
<dbReference type="Proteomes" id="UP000594001">
    <property type="component" value="Chromosome"/>
</dbReference>
<proteinExistence type="predicted"/>
<feature type="chain" id="PRO_5032593247" evidence="1">
    <location>
        <begin position="21"/>
        <end position="71"/>
    </location>
</feature>
<keyword evidence="3" id="KW-1185">Reference proteome</keyword>